<evidence type="ECO:0000256" key="1">
    <source>
        <dbReference type="SAM" id="MobiDB-lite"/>
    </source>
</evidence>
<feature type="compositionally biased region" description="Low complexity" evidence="1">
    <location>
        <begin position="96"/>
        <end position="106"/>
    </location>
</feature>
<dbReference type="EMBL" id="MAXA01000214">
    <property type="protein sequence ID" value="OHV28068.1"/>
    <property type="molecule type" value="Genomic_DNA"/>
</dbReference>
<name>A0A1S1PZI8_9ACTN</name>
<accession>A0A1S1PZI8</accession>
<comment type="caution">
    <text evidence="2">The sequence shown here is derived from an EMBL/GenBank/DDBJ whole genome shotgun (WGS) entry which is preliminary data.</text>
</comment>
<gene>
    <name evidence="2" type="ORF">BBK14_18180</name>
</gene>
<organism evidence="2 3">
    <name type="scientific">Parafrankia soli</name>
    <dbReference type="NCBI Taxonomy" id="2599596"/>
    <lineage>
        <taxon>Bacteria</taxon>
        <taxon>Bacillati</taxon>
        <taxon>Actinomycetota</taxon>
        <taxon>Actinomycetes</taxon>
        <taxon>Frankiales</taxon>
        <taxon>Frankiaceae</taxon>
        <taxon>Parafrankia</taxon>
    </lineage>
</organism>
<evidence type="ECO:0000313" key="3">
    <source>
        <dbReference type="Proteomes" id="UP000179769"/>
    </source>
</evidence>
<keyword evidence="3" id="KW-1185">Reference proteome</keyword>
<dbReference type="Proteomes" id="UP000179769">
    <property type="component" value="Unassembled WGS sequence"/>
</dbReference>
<reference evidence="3" key="1">
    <citation type="submission" date="2016-07" db="EMBL/GenBank/DDBJ databases">
        <title>Frankia sp. NRRL B-16219 Genome sequencing.</title>
        <authorList>
            <person name="Ghodhbane-Gtari F."/>
            <person name="Swanson E."/>
            <person name="Gueddou A."/>
            <person name="Louati M."/>
            <person name="Nouioui I."/>
            <person name="Hezbri K."/>
            <person name="Abebe-Akele F."/>
            <person name="Simpson S."/>
            <person name="Morris K."/>
            <person name="Thomas K."/>
            <person name="Gtari M."/>
            <person name="Tisa L.S."/>
        </authorList>
    </citation>
    <scope>NUCLEOTIDE SEQUENCE [LARGE SCALE GENOMIC DNA]</scope>
    <source>
        <strain evidence="3">NRRL B-16219</strain>
    </source>
</reference>
<evidence type="ECO:0000313" key="2">
    <source>
        <dbReference type="EMBL" id="OHV28068.1"/>
    </source>
</evidence>
<feature type="compositionally biased region" description="Basic and acidic residues" evidence="1">
    <location>
        <begin position="130"/>
        <end position="157"/>
    </location>
</feature>
<sequence>MAGDTGRARRHTSGPPRGHFDHEDEATEPAPPNGTTADADGIIGPSARPDATMSGDTATPSGIAGVLDGTNGLAGRSAGATEPARPREATGPREVAAPTAAGAARGSVRRRPIAMRPTHTQKTGASSLLDTRERPGRPVGSDRPDPATDRQTDHGRR</sequence>
<feature type="region of interest" description="Disordered" evidence="1">
    <location>
        <begin position="1"/>
        <end position="157"/>
    </location>
</feature>
<dbReference type="AlphaFoldDB" id="A0A1S1PZI8"/>
<protein>
    <submittedName>
        <fullName evidence="2">Uncharacterized protein</fullName>
    </submittedName>
</protein>
<feature type="compositionally biased region" description="Polar residues" evidence="1">
    <location>
        <begin position="118"/>
        <end position="129"/>
    </location>
</feature>
<proteinExistence type="predicted"/>